<dbReference type="FunFam" id="2.60.120.290:FF:000058">
    <property type="entry name" value="CUB domaincontaining protein"/>
    <property type="match status" value="1"/>
</dbReference>
<feature type="domain" description="CUB" evidence="4">
    <location>
        <begin position="439"/>
        <end position="558"/>
    </location>
</feature>
<dbReference type="Pfam" id="PF00431">
    <property type="entry name" value="CUB"/>
    <property type="match status" value="3"/>
</dbReference>
<dbReference type="STRING" id="2018661.A0A2A2JDI0"/>
<sequence>MRICDLFCFSTSSLFLLLILNLADLSSAYIPQCKCIRFNSTDGGRFHSPDFPNQIEHIDCLFFHFEAPPGYIVQIIFDSFSLPPRNGICSSSLRIYDHTVDGLIEPTDRADYEFCAREITMGRAFYSKREHLLLQILHANAVSKGFNGEYRFLPKVNFTSDAIEIAECTYRVEKAKGKLFSPLYPYHHPSNVNCTYVLPHQRGHQIVITSSFLNLGSDAILEVYEMNDGKHLLHTATSASKTLYTSCASSVLIYFKAGLNDVEKASGFVLDFQYEDGIWSRPNGYDDSKPECLLDVNSTDLKTGSISSNDLGRGSSLPTKCRISLIGYPNERISIQFTKFNLYVPENKNIEKRCIDVDHITIDVRVDARLSRIDEWCGANTPPQIMSSSNLLQIEYTTKSSRAIRESSPDEIGFAFDYKFHTDWNMDHMQAKVDANRACRFIFNSSIHSSGKLWSINYPGLYPRNLYCEYIFHGKESEIVHINFEYFDIEGFNQCDETTQSDYILFSNYQTHDRTNRRYCGKVRPRGPIISESNYFRMIFFTNDIFDATGFHAHYQFITQR</sequence>
<evidence type="ECO:0000256" key="1">
    <source>
        <dbReference type="ARBA" id="ARBA00023157"/>
    </source>
</evidence>
<keyword evidence="6" id="KW-1185">Reference proteome</keyword>
<name>A0A2A2JDI0_9BILA</name>
<comment type="caution">
    <text evidence="5">The sequence shown here is derived from an EMBL/GenBank/DDBJ whole genome shotgun (WGS) entry which is preliminary data.</text>
</comment>
<evidence type="ECO:0000313" key="5">
    <source>
        <dbReference type="EMBL" id="PAV59828.1"/>
    </source>
</evidence>
<dbReference type="InterPro" id="IPR000859">
    <property type="entry name" value="CUB_dom"/>
</dbReference>
<dbReference type="InterPro" id="IPR035914">
    <property type="entry name" value="Sperma_CUB_dom_sf"/>
</dbReference>
<dbReference type="SUPFAM" id="SSF49854">
    <property type="entry name" value="Spermadhesin, CUB domain"/>
    <property type="match status" value="4"/>
</dbReference>
<keyword evidence="1" id="KW-1015">Disulfide bond</keyword>
<organism evidence="5 6">
    <name type="scientific">Diploscapter pachys</name>
    <dbReference type="NCBI Taxonomy" id="2018661"/>
    <lineage>
        <taxon>Eukaryota</taxon>
        <taxon>Metazoa</taxon>
        <taxon>Ecdysozoa</taxon>
        <taxon>Nematoda</taxon>
        <taxon>Chromadorea</taxon>
        <taxon>Rhabditida</taxon>
        <taxon>Rhabditina</taxon>
        <taxon>Rhabditomorpha</taxon>
        <taxon>Rhabditoidea</taxon>
        <taxon>Rhabditidae</taxon>
        <taxon>Diploscapter</taxon>
    </lineage>
</organism>
<feature type="signal peptide" evidence="3">
    <location>
        <begin position="1"/>
        <end position="28"/>
    </location>
</feature>
<evidence type="ECO:0000259" key="4">
    <source>
        <dbReference type="PROSITE" id="PS01180"/>
    </source>
</evidence>
<reference evidence="5 6" key="1">
    <citation type="journal article" date="2017" name="Curr. Biol.">
        <title>Genome architecture and evolution of a unichromosomal asexual nematode.</title>
        <authorList>
            <person name="Fradin H."/>
            <person name="Zegar C."/>
            <person name="Gutwein M."/>
            <person name="Lucas J."/>
            <person name="Kovtun M."/>
            <person name="Corcoran D."/>
            <person name="Baugh L.R."/>
            <person name="Kiontke K."/>
            <person name="Gunsalus K."/>
            <person name="Fitch D.H."/>
            <person name="Piano F."/>
        </authorList>
    </citation>
    <scope>NUCLEOTIDE SEQUENCE [LARGE SCALE GENOMIC DNA]</scope>
    <source>
        <strain evidence="5">PF1309</strain>
    </source>
</reference>
<gene>
    <name evidence="5" type="ORF">WR25_08039</name>
</gene>
<feature type="domain" description="CUB" evidence="4">
    <location>
        <begin position="292"/>
        <end position="421"/>
    </location>
</feature>
<dbReference type="Gene3D" id="2.60.120.290">
    <property type="entry name" value="Spermadhesin, CUB domain"/>
    <property type="match status" value="4"/>
</dbReference>
<evidence type="ECO:0000256" key="2">
    <source>
        <dbReference type="PROSITE-ProRule" id="PRU00059"/>
    </source>
</evidence>
<evidence type="ECO:0000313" key="6">
    <source>
        <dbReference type="Proteomes" id="UP000218231"/>
    </source>
</evidence>
<dbReference type="CDD" id="cd00041">
    <property type="entry name" value="CUB"/>
    <property type="match status" value="2"/>
</dbReference>
<dbReference type="PANTHER" id="PTHR47537:SF2">
    <property type="entry name" value="CUBILIN"/>
    <property type="match status" value="1"/>
</dbReference>
<dbReference type="OrthoDB" id="6369184at2759"/>
<dbReference type="PROSITE" id="PS01180">
    <property type="entry name" value="CUB"/>
    <property type="match status" value="3"/>
</dbReference>
<dbReference type="SMART" id="SM00042">
    <property type="entry name" value="CUB"/>
    <property type="match status" value="4"/>
</dbReference>
<keyword evidence="3" id="KW-0732">Signal</keyword>
<proteinExistence type="predicted"/>
<comment type="caution">
    <text evidence="2">Lacks conserved residue(s) required for the propagation of feature annotation.</text>
</comment>
<dbReference type="Proteomes" id="UP000218231">
    <property type="component" value="Unassembled WGS sequence"/>
</dbReference>
<dbReference type="PANTHER" id="PTHR47537">
    <property type="entry name" value="CUBILIN"/>
    <property type="match status" value="1"/>
</dbReference>
<dbReference type="EMBL" id="LIAE01010498">
    <property type="protein sequence ID" value="PAV59828.1"/>
    <property type="molecule type" value="Genomic_DNA"/>
</dbReference>
<accession>A0A2A2JDI0</accession>
<dbReference type="GO" id="GO:0005886">
    <property type="term" value="C:plasma membrane"/>
    <property type="evidence" value="ECO:0007669"/>
    <property type="project" value="TreeGrafter"/>
</dbReference>
<dbReference type="InterPro" id="IPR053207">
    <property type="entry name" value="Non-NMDA_GluR_Accessory"/>
</dbReference>
<dbReference type="AlphaFoldDB" id="A0A2A2JDI0"/>
<feature type="chain" id="PRO_5013194909" description="CUB domain-containing protein" evidence="3">
    <location>
        <begin position="29"/>
        <end position="561"/>
    </location>
</feature>
<feature type="domain" description="CUB" evidence="4">
    <location>
        <begin position="168"/>
        <end position="275"/>
    </location>
</feature>
<protein>
    <recommendedName>
        <fullName evidence="4">CUB domain-containing protein</fullName>
    </recommendedName>
</protein>
<evidence type="ECO:0000256" key="3">
    <source>
        <dbReference type="SAM" id="SignalP"/>
    </source>
</evidence>